<dbReference type="Pfam" id="PF00005">
    <property type="entry name" value="ABC_tran"/>
    <property type="match status" value="2"/>
</dbReference>
<dbReference type="eggNOG" id="COG1129">
    <property type="taxonomic scope" value="Bacteria"/>
</dbReference>
<evidence type="ECO:0000313" key="7">
    <source>
        <dbReference type="Proteomes" id="UP000004830"/>
    </source>
</evidence>
<protein>
    <recommendedName>
        <fullName evidence="5">ABC transporter domain-containing protein</fullName>
    </recommendedName>
</protein>
<evidence type="ECO:0000256" key="1">
    <source>
        <dbReference type="ARBA" id="ARBA00005417"/>
    </source>
</evidence>
<proteinExistence type="inferred from homology"/>
<dbReference type="GO" id="GO:0016887">
    <property type="term" value="F:ATP hydrolysis activity"/>
    <property type="evidence" value="ECO:0007669"/>
    <property type="project" value="InterPro"/>
</dbReference>
<dbReference type="PATRIC" id="fig|742742.3.peg.1417"/>
<dbReference type="GO" id="GO:0042626">
    <property type="term" value="F:ATPase-coupled transmembrane transporter activity"/>
    <property type="evidence" value="ECO:0007669"/>
    <property type="project" value="TreeGrafter"/>
</dbReference>
<dbReference type="GO" id="GO:0043190">
    <property type="term" value="C:ATP-binding cassette (ABC) transporter complex"/>
    <property type="evidence" value="ECO:0007669"/>
    <property type="project" value="TreeGrafter"/>
</dbReference>
<reference evidence="6 7" key="1">
    <citation type="submission" date="2011-06" db="EMBL/GenBank/DDBJ databases">
        <title>The Genome Sequence of Collinsella tanakaei YIT 12063.</title>
        <authorList>
            <consortium name="The Broad Institute Genome Sequencing Platform"/>
            <person name="Earl A."/>
            <person name="Ward D."/>
            <person name="Feldgarden M."/>
            <person name="Gevers D."/>
            <person name="Morotomi M."/>
            <person name="Young S.K."/>
            <person name="Zeng Q."/>
            <person name="Gargeya S."/>
            <person name="Fitzgerald M."/>
            <person name="Haas B."/>
            <person name="Abouelleil A."/>
            <person name="Alvarado L."/>
            <person name="Arachchi H.M."/>
            <person name="Berlin A."/>
            <person name="Brown A."/>
            <person name="Chapman S.B."/>
            <person name="Chen Z."/>
            <person name="Dunbar C."/>
            <person name="Freedman E."/>
            <person name="Gearin G."/>
            <person name="Gellesch M."/>
            <person name="Goldberg J."/>
            <person name="Griggs A."/>
            <person name="Gujja S."/>
            <person name="Heiman D."/>
            <person name="Howarth C."/>
            <person name="Larson L."/>
            <person name="Lui A."/>
            <person name="MacDonald P.J.P."/>
            <person name="Mehta T."/>
            <person name="Montmayeur A."/>
            <person name="Murphy C."/>
            <person name="Neiman D."/>
            <person name="Pearson M."/>
            <person name="Priest M."/>
            <person name="Roberts A."/>
            <person name="Saif S."/>
            <person name="Shea T."/>
            <person name="Shenoy N."/>
            <person name="Sisk P."/>
            <person name="Stolte C."/>
            <person name="Sykes S."/>
            <person name="Wortman J."/>
            <person name="Nusbaum C."/>
            <person name="Birren B."/>
        </authorList>
    </citation>
    <scope>NUCLEOTIDE SEQUENCE [LARGE SCALE GENOMIC DNA]</scope>
    <source>
        <strain evidence="6 7">YIT 12063</strain>
    </source>
</reference>
<keyword evidence="7" id="KW-1185">Reference proteome</keyword>
<accession>G1WJD6</accession>
<dbReference type="GO" id="GO:0005524">
    <property type="term" value="F:ATP binding"/>
    <property type="evidence" value="ECO:0007669"/>
    <property type="project" value="UniProtKB-KW"/>
</dbReference>
<dbReference type="InterPro" id="IPR027417">
    <property type="entry name" value="P-loop_NTPase"/>
</dbReference>
<sequence length="585" mass="62071">MIEVSGVSACYISADTGGDICDLITSQYALNGVSCSFSPGEVVSLAGLNGSGKSTLSRLLCAMRLADAGSVVVDGVDPAKSEHDRLAVRKAVGFVQQDPADQIVSTLVFDEVAFGPRNLGLDEDDACERVRASLAAVGLDGFEKRDVSGLSGGEQQRLALAGVLAMDPAYLVLDEATSHLDSAARPAFRALVDDLAHKRGLGIVQVTHDPVELLASDRVMVLDAGRLIWQGSPEALLMGKHDLWDSLTLQSMYVSAVQMALEGGAFLSSIRSPHMLATWLKAPSGSFVRSRIANDGRFSSYGQNELDTQSATSRQNGRGGIEVRDVSFAYDDARPVLRSVSLRAEPGRLMLLAGRSGSGKSTLAMLLAGLSRPDAGEIFIDGLAAHPARCSLAFQRPENQLFSQTVREEIAFAPRNAGVGAGELDGRVREIAARVGLDEELLDRSPFELSGGQARRVGLACVLSLGAPAYVLDEPTAGLDAPGRRDLHRLVRELAAEGSAVVLISHDLDEWLCEVDDVALMADGRIAWSGPAGELWESPGIYRSARIEPPDSAMLLEALWAAGVQRSADAKRVDGGMGVFDGEHE</sequence>
<keyword evidence="4" id="KW-0067">ATP-binding</keyword>
<evidence type="ECO:0000256" key="3">
    <source>
        <dbReference type="ARBA" id="ARBA00022741"/>
    </source>
</evidence>
<dbReference type="RefSeq" id="WP_009141483.1">
    <property type="nucleotide sequence ID" value="NZ_JH126470.1"/>
</dbReference>
<dbReference type="InterPro" id="IPR015856">
    <property type="entry name" value="ABC_transpr_CbiO/EcfA_su"/>
</dbReference>
<evidence type="ECO:0000313" key="6">
    <source>
        <dbReference type="EMBL" id="EGX70460.1"/>
    </source>
</evidence>
<dbReference type="Proteomes" id="UP000004830">
    <property type="component" value="Unassembled WGS sequence"/>
</dbReference>
<feature type="domain" description="ABC transporter" evidence="5">
    <location>
        <begin position="2"/>
        <end position="249"/>
    </location>
</feature>
<gene>
    <name evidence="6" type="ORF">HMPREF9452_01449</name>
</gene>
<dbReference type="SUPFAM" id="SSF52540">
    <property type="entry name" value="P-loop containing nucleoside triphosphate hydrolases"/>
    <property type="match status" value="2"/>
</dbReference>
<dbReference type="InterPro" id="IPR050095">
    <property type="entry name" value="ECF_ABC_transporter_ATP-bd"/>
</dbReference>
<dbReference type="InterPro" id="IPR003593">
    <property type="entry name" value="AAA+_ATPase"/>
</dbReference>
<dbReference type="InterPro" id="IPR003439">
    <property type="entry name" value="ABC_transporter-like_ATP-bd"/>
</dbReference>
<dbReference type="AlphaFoldDB" id="G1WJD6"/>
<dbReference type="PROSITE" id="PS00211">
    <property type="entry name" value="ABC_TRANSPORTER_1"/>
    <property type="match status" value="2"/>
</dbReference>
<comment type="similarity">
    <text evidence="1">Belongs to the ABC transporter superfamily.</text>
</comment>
<evidence type="ECO:0000259" key="5">
    <source>
        <dbReference type="PROSITE" id="PS50893"/>
    </source>
</evidence>
<dbReference type="STRING" id="742742.HMPREF9452_01449"/>
<dbReference type="CDD" id="cd03225">
    <property type="entry name" value="ABC_cobalt_CbiO_domain1"/>
    <property type="match status" value="2"/>
</dbReference>
<keyword evidence="2" id="KW-0813">Transport</keyword>
<dbReference type="PANTHER" id="PTHR43553:SF24">
    <property type="entry name" value="ENERGY-COUPLING FACTOR TRANSPORTER ATP-BINDING PROTEIN ECFA1"/>
    <property type="match status" value="1"/>
</dbReference>
<organism evidence="6 7">
    <name type="scientific">Collinsella tanakaei YIT 12063</name>
    <dbReference type="NCBI Taxonomy" id="742742"/>
    <lineage>
        <taxon>Bacteria</taxon>
        <taxon>Bacillati</taxon>
        <taxon>Actinomycetota</taxon>
        <taxon>Coriobacteriia</taxon>
        <taxon>Coriobacteriales</taxon>
        <taxon>Coriobacteriaceae</taxon>
        <taxon>Collinsella</taxon>
    </lineage>
</organism>
<dbReference type="PROSITE" id="PS50893">
    <property type="entry name" value="ABC_TRANSPORTER_2"/>
    <property type="match status" value="2"/>
</dbReference>
<dbReference type="SMART" id="SM00382">
    <property type="entry name" value="AAA"/>
    <property type="match status" value="2"/>
</dbReference>
<dbReference type="EMBL" id="ADLS01000018">
    <property type="protein sequence ID" value="EGX70460.1"/>
    <property type="molecule type" value="Genomic_DNA"/>
</dbReference>
<dbReference type="GeneID" id="77174625"/>
<dbReference type="HOGENOM" id="CLU_000604_86_7_11"/>
<name>G1WJD6_9ACTN</name>
<dbReference type="PANTHER" id="PTHR43553">
    <property type="entry name" value="HEAVY METAL TRANSPORTER"/>
    <property type="match status" value="1"/>
</dbReference>
<dbReference type="InterPro" id="IPR017871">
    <property type="entry name" value="ABC_transporter-like_CS"/>
</dbReference>
<evidence type="ECO:0000256" key="2">
    <source>
        <dbReference type="ARBA" id="ARBA00022448"/>
    </source>
</evidence>
<keyword evidence="3" id="KW-0547">Nucleotide-binding</keyword>
<dbReference type="Gene3D" id="3.40.50.300">
    <property type="entry name" value="P-loop containing nucleotide triphosphate hydrolases"/>
    <property type="match status" value="2"/>
</dbReference>
<comment type="caution">
    <text evidence="6">The sequence shown here is derived from an EMBL/GenBank/DDBJ whole genome shotgun (WGS) entry which is preliminary data.</text>
</comment>
<dbReference type="NCBIfam" id="NF010167">
    <property type="entry name" value="PRK13648.1"/>
    <property type="match status" value="2"/>
</dbReference>
<evidence type="ECO:0000256" key="4">
    <source>
        <dbReference type="ARBA" id="ARBA00022840"/>
    </source>
</evidence>
<feature type="domain" description="ABC transporter" evidence="5">
    <location>
        <begin position="321"/>
        <end position="548"/>
    </location>
</feature>